<protein>
    <recommendedName>
        <fullName evidence="4">DUF3995 domain-containing protein</fullName>
    </recommendedName>
</protein>
<comment type="caution">
    <text evidence="2">The sequence shown here is derived from an EMBL/GenBank/DDBJ whole genome shotgun (WGS) entry which is preliminary data.</text>
</comment>
<reference evidence="2 3" key="1">
    <citation type="submission" date="2016-11" db="EMBL/GenBank/DDBJ databases">
        <title>Whole genomes of Flavobacteriaceae.</title>
        <authorList>
            <person name="Stine C."/>
            <person name="Li C."/>
            <person name="Tadesse D."/>
        </authorList>
    </citation>
    <scope>NUCLEOTIDE SEQUENCE [LARGE SCALE GENOMIC DNA]</scope>
    <source>
        <strain evidence="2 3">CCUG 60112</strain>
    </source>
</reference>
<proteinExistence type="predicted"/>
<evidence type="ECO:0000313" key="2">
    <source>
        <dbReference type="EMBL" id="OXB07303.1"/>
    </source>
</evidence>
<dbReference type="InterPro" id="IPR025058">
    <property type="entry name" value="DUF3995"/>
</dbReference>
<keyword evidence="1" id="KW-0472">Membrane</keyword>
<organism evidence="2 3">
    <name type="scientific">Flavobacterium plurextorum</name>
    <dbReference type="NCBI Taxonomy" id="1114867"/>
    <lineage>
        <taxon>Bacteria</taxon>
        <taxon>Pseudomonadati</taxon>
        <taxon>Bacteroidota</taxon>
        <taxon>Flavobacteriia</taxon>
        <taxon>Flavobacteriales</taxon>
        <taxon>Flavobacteriaceae</taxon>
        <taxon>Flavobacterium</taxon>
    </lineage>
</organism>
<feature type="transmembrane region" description="Helical" evidence="1">
    <location>
        <begin position="83"/>
        <end position="101"/>
    </location>
</feature>
<dbReference type="Proteomes" id="UP000198381">
    <property type="component" value="Unassembled WGS sequence"/>
</dbReference>
<name>A0ABX4CTS9_9FLAO</name>
<keyword evidence="1" id="KW-1133">Transmembrane helix</keyword>
<accession>A0ABX4CTS9</accession>
<keyword evidence="3" id="KW-1185">Reference proteome</keyword>
<dbReference type="Pfam" id="PF13160">
    <property type="entry name" value="DUF3995"/>
    <property type="match status" value="1"/>
</dbReference>
<feature type="transmembrane region" description="Helical" evidence="1">
    <location>
        <begin position="44"/>
        <end position="67"/>
    </location>
</feature>
<sequence>MNIIALLLFLIFAIISGIHFYWGFGGKWGSKAVVPTKDDQTPLFVPSTISTFVVAVGTLFFGVLYLIKFEFIQLSLPLGLDKYGFWIIISIFILRAIGEFNYVGFFKKHKSSQFAANDTKYYSPLCLIIGILTLVIELNN</sequence>
<keyword evidence="1" id="KW-0812">Transmembrane</keyword>
<gene>
    <name evidence="2" type="ORF">B0A81_11155</name>
</gene>
<evidence type="ECO:0000256" key="1">
    <source>
        <dbReference type="SAM" id="Phobius"/>
    </source>
</evidence>
<dbReference type="RefSeq" id="WP_089058113.1">
    <property type="nucleotide sequence ID" value="NZ_MUHD01000020.1"/>
</dbReference>
<feature type="transmembrane region" description="Helical" evidence="1">
    <location>
        <begin position="121"/>
        <end position="138"/>
    </location>
</feature>
<dbReference type="EMBL" id="MUHD01000020">
    <property type="protein sequence ID" value="OXB07303.1"/>
    <property type="molecule type" value="Genomic_DNA"/>
</dbReference>
<evidence type="ECO:0008006" key="4">
    <source>
        <dbReference type="Google" id="ProtNLM"/>
    </source>
</evidence>
<evidence type="ECO:0000313" key="3">
    <source>
        <dbReference type="Proteomes" id="UP000198381"/>
    </source>
</evidence>